<keyword evidence="2" id="KW-1185">Reference proteome</keyword>
<protein>
    <submittedName>
        <fullName evidence="1">Uncharacterized protein</fullName>
    </submittedName>
</protein>
<sequence>DERRFKEDVSLETSSSEEGLRVLSTIAAKTDDNQPEMNLTETKDISYLHLLDISVSYTETAQEQPSMPNLNPTPSTSFQIPGLSGISVQSLHSDGSSMEDYKEEVSSNDSEFDMESSEFSKEFRESIHSREYSKLEQEYYDGIARSFPVCEPVEEKSLADWRIALLPKEFYKTKFVQTNLRMRKSNLLNVMFEQSLNSLFSDTILHQPAQRFSTPVKRILKSDSESVVGVRLRKYKNLLERDYQFREKYEDVYRERDKQNVEVVGEKIFTKTKIMKNLIKRCRSTGSPYSIKRAPVHLTFKHLGQETPEEFRSKYDIVAENRFGESLSSSSESQVYRKRKKGMVRKKRRLHQRLVRIKHRNRCPFFSGKTFKNKIADLVPKLFKTVMWEDFAEVLSPQHYGIVRAREAYRFMAPPELYSVLAAATFPRLPTPEDSYLKLKKDHRVYWSSSTSSS</sequence>
<reference evidence="1" key="1">
    <citation type="submission" date="2015-05" db="UniProtKB">
        <authorList>
            <consortium name="EnsemblMetazoa"/>
        </authorList>
    </citation>
    <scope>IDENTIFICATION</scope>
</reference>
<dbReference type="EMBL" id="ACPB03005801">
    <property type="status" value="NOT_ANNOTATED_CDS"/>
    <property type="molecule type" value="Genomic_DNA"/>
</dbReference>
<organism evidence="1 2">
    <name type="scientific">Rhodnius prolixus</name>
    <name type="common">Triatomid bug</name>
    <dbReference type="NCBI Taxonomy" id="13249"/>
    <lineage>
        <taxon>Eukaryota</taxon>
        <taxon>Metazoa</taxon>
        <taxon>Ecdysozoa</taxon>
        <taxon>Arthropoda</taxon>
        <taxon>Hexapoda</taxon>
        <taxon>Insecta</taxon>
        <taxon>Pterygota</taxon>
        <taxon>Neoptera</taxon>
        <taxon>Paraneoptera</taxon>
        <taxon>Hemiptera</taxon>
        <taxon>Heteroptera</taxon>
        <taxon>Panheteroptera</taxon>
        <taxon>Cimicomorpha</taxon>
        <taxon>Reduviidae</taxon>
        <taxon>Triatominae</taxon>
        <taxon>Rhodnius</taxon>
    </lineage>
</organism>
<accession>T1IFG7</accession>
<name>T1IFG7_RHOPR</name>
<dbReference type="VEuPathDB" id="VectorBase:RPRC015036"/>
<evidence type="ECO:0000313" key="1">
    <source>
        <dbReference type="EnsemblMetazoa" id="RPRC015036-PA"/>
    </source>
</evidence>
<dbReference type="EnsemblMetazoa" id="RPRC015036-RA">
    <property type="protein sequence ID" value="RPRC015036-PA"/>
    <property type="gene ID" value="RPRC015036"/>
</dbReference>
<dbReference type="Proteomes" id="UP000015103">
    <property type="component" value="Unassembled WGS sequence"/>
</dbReference>
<dbReference type="InParanoid" id="T1IFG7"/>
<dbReference type="AlphaFoldDB" id="T1IFG7"/>
<dbReference type="HOGENOM" id="CLU_603540_0_0_1"/>
<proteinExistence type="predicted"/>
<evidence type="ECO:0000313" key="2">
    <source>
        <dbReference type="Proteomes" id="UP000015103"/>
    </source>
</evidence>